<dbReference type="SUPFAM" id="SSF46785">
    <property type="entry name" value="Winged helix' DNA-binding domain"/>
    <property type="match status" value="1"/>
</dbReference>
<protein>
    <recommendedName>
        <fullName evidence="5">HTH lysR-type domain-containing protein</fullName>
    </recommendedName>
</protein>
<dbReference type="EMBL" id="CP008953">
    <property type="protein sequence ID" value="AIG77320.1"/>
    <property type="molecule type" value="Genomic_DNA"/>
</dbReference>
<dbReference type="AlphaFoldDB" id="A0A075V3A8"/>
<dbReference type="GO" id="GO:0032993">
    <property type="term" value="C:protein-DNA complex"/>
    <property type="evidence" value="ECO:0007669"/>
    <property type="project" value="TreeGrafter"/>
</dbReference>
<dbReference type="eggNOG" id="COG0583">
    <property type="taxonomic scope" value="Bacteria"/>
</dbReference>
<feature type="domain" description="HTH lysR-type" evidence="5">
    <location>
        <begin position="3"/>
        <end position="60"/>
    </location>
</feature>
<dbReference type="GO" id="GO:0003700">
    <property type="term" value="F:DNA-binding transcription factor activity"/>
    <property type="evidence" value="ECO:0007669"/>
    <property type="project" value="InterPro"/>
</dbReference>
<dbReference type="Pfam" id="PF03466">
    <property type="entry name" value="LysR_substrate"/>
    <property type="match status" value="1"/>
</dbReference>
<dbReference type="RefSeq" id="WP_038514854.1">
    <property type="nucleotide sequence ID" value="NZ_CP008953.1"/>
</dbReference>
<organism evidence="6 7">
    <name type="scientific">Amycolatopsis japonica</name>
    <dbReference type="NCBI Taxonomy" id="208439"/>
    <lineage>
        <taxon>Bacteria</taxon>
        <taxon>Bacillati</taxon>
        <taxon>Actinomycetota</taxon>
        <taxon>Actinomycetes</taxon>
        <taxon>Pseudonocardiales</taxon>
        <taxon>Pseudonocardiaceae</taxon>
        <taxon>Amycolatopsis</taxon>
        <taxon>Amycolatopsis japonica group</taxon>
    </lineage>
</organism>
<evidence type="ECO:0000256" key="2">
    <source>
        <dbReference type="ARBA" id="ARBA00023015"/>
    </source>
</evidence>
<comment type="similarity">
    <text evidence="1">Belongs to the LysR transcriptional regulatory family.</text>
</comment>
<dbReference type="PRINTS" id="PR00039">
    <property type="entry name" value="HTHLYSR"/>
</dbReference>
<dbReference type="InterPro" id="IPR000847">
    <property type="entry name" value="LysR_HTH_N"/>
</dbReference>
<dbReference type="SUPFAM" id="SSF53850">
    <property type="entry name" value="Periplasmic binding protein-like II"/>
    <property type="match status" value="1"/>
</dbReference>
<dbReference type="Proteomes" id="UP000028492">
    <property type="component" value="Chromosome"/>
</dbReference>
<dbReference type="InterPro" id="IPR005119">
    <property type="entry name" value="LysR_subst-bd"/>
</dbReference>
<evidence type="ECO:0000313" key="6">
    <source>
        <dbReference type="EMBL" id="AIG77320.1"/>
    </source>
</evidence>
<dbReference type="KEGG" id="aja:AJAP_22320"/>
<dbReference type="GO" id="GO:0003677">
    <property type="term" value="F:DNA binding"/>
    <property type="evidence" value="ECO:0007669"/>
    <property type="project" value="UniProtKB-KW"/>
</dbReference>
<dbReference type="HOGENOM" id="CLU_039613_6_4_11"/>
<name>A0A075V3A8_9PSEU</name>
<accession>A0A075V3A8</accession>
<evidence type="ECO:0000256" key="3">
    <source>
        <dbReference type="ARBA" id="ARBA00023125"/>
    </source>
</evidence>
<dbReference type="InterPro" id="IPR036390">
    <property type="entry name" value="WH_DNA-bd_sf"/>
</dbReference>
<dbReference type="PROSITE" id="PS50931">
    <property type="entry name" value="HTH_LYSR"/>
    <property type="match status" value="1"/>
</dbReference>
<proteinExistence type="inferred from homology"/>
<keyword evidence="3" id="KW-0238">DNA-binding</keyword>
<evidence type="ECO:0000259" key="5">
    <source>
        <dbReference type="PROSITE" id="PS50931"/>
    </source>
</evidence>
<gene>
    <name evidence="6" type="ORF">AJAP_22320</name>
</gene>
<dbReference type="PANTHER" id="PTHR30346">
    <property type="entry name" value="TRANSCRIPTIONAL DUAL REGULATOR HCAR-RELATED"/>
    <property type="match status" value="1"/>
</dbReference>
<keyword evidence="2" id="KW-0805">Transcription regulation</keyword>
<dbReference type="Pfam" id="PF00126">
    <property type="entry name" value="HTH_1"/>
    <property type="match status" value="1"/>
</dbReference>
<dbReference type="Gene3D" id="3.40.190.10">
    <property type="entry name" value="Periplasmic binding protein-like II"/>
    <property type="match status" value="2"/>
</dbReference>
<dbReference type="STRING" id="208439.AJAP_22320"/>
<evidence type="ECO:0000256" key="1">
    <source>
        <dbReference type="ARBA" id="ARBA00009437"/>
    </source>
</evidence>
<reference evidence="6 7" key="1">
    <citation type="journal article" date="2014" name="J. Biotechnol.">
        <title>Complete genome sequence of the actinobacterium Amycolatopsis japonica MG417-CF17(T) (=DSM 44213T) producing (S,S)-N,N'-ethylenediaminedisuccinic acid.</title>
        <authorList>
            <person name="Stegmann E."/>
            <person name="Albersmeier A."/>
            <person name="Spohn M."/>
            <person name="Gert H."/>
            <person name="Weber T."/>
            <person name="Wohlleben W."/>
            <person name="Kalinowski J."/>
            <person name="Ruckert C."/>
        </authorList>
    </citation>
    <scope>NUCLEOTIDE SEQUENCE [LARGE SCALE GENOMIC DNA]</scope>
    <source>
        <strain evidence="7">MG417-CF17 (DSM 44213)</strain>
    </source>
</reference>
<keyword evidence="4" id="KW-0804">Transcription</keyword>
<evidence type="ECO:0000256" key="4">
    <source>
        <dbReference type="ARBA" id="ARBA00023163"/>
    </source>
</evidence>
<keyword evidence="7" id="KW-1185">Reference proteome</keyword>
<evidence type="ECO:0000313" key="7">
    <source>
        <dbReference type="Proteomes" id="UP000028492"/>
    </source>
</evidence>
<dbReference type="InterPro" id="IPR036388">
    <property type="entry name" value="WH-like_DNA-bd_sf"/>
</dbReference>
<sequence>MDVELRHLRVVCAVADAGSITRAAIGIGSTQPALTAAVQRIERAFGGTLFVRGRDGVFPTAFGECVLVRARAVLAAADTMHRDAARFLTEGEKRPVALGGIGGSMVVELADRLGDSGRGQAVSVTTEFSPLRLLDLVAGGQLDAAVVADYPGHLLPSAPGVASRPLATQPVFVAIAADHPAARRAEIDLAELAGERWVLGPSDGAGWPECFEEACARAGFRPQVAHRSTELRPLQRLIAAGRAISPCQVTFPSSPGIAIRPLAGDPLWMRYLIAWNADGAFGGDTDALIAAAEAAYRSDTETSLPYRHWLARRAGPVNGRRAIG</sequence>
<dbReference type="CDD" id="cd08414">
    <property type="entry name" value="PBP2_LTTR_aromatics_like"/>
    <property type="match status" value="1"/>
</dbReference>
<dbReference type="PANTHER" id="PTHR30346:SF30">
    <property type="entry name" value="SMALL NEUTRAL PROTEASE REGULATORY PROTEIN"/>
    <property type="match status" value="1"/>
</dbReference>
<dbReference type="Gene3D" id="1.10.10.10">
    <property type="entry name" value="Winged helix-like DNA-binding domain superfamily/Winged helix DNA-binding domain"/>
    <property type="match status" value="1"/>
</dbReference>